<dbReference type="EMBL" id="BARU01006262">
    <property type="protein sequence ID" value="GAH46415.1"/>
    <property type="molecule type" value="Genomic_DNA"/>
</dbReference>
<protein>
    <submittedName>
        <fullName evidence="1">Uncharacterized protein</fullName>
    </submittedName>
</protein>
<organism evidence="1">
    <name type="scientific">marine sediment metagenome</name>
    <dbReference type="NCBI Taxonomy" id="412755"/>
    <lineage>
        <taxon>unclassified sequences</taxon>
        <taxon>metagenomes</taxon>
        <taxon>ecological metagenomes</taxon>
    </lineage>
</organism>
<gene>
    <name evidence="1" type="ORF">S03H2_12300</name>
</gene>
<proteinExistence type="predicted"/>
<reference evidence="1" key="1">
    <citation type="journal article" date="2014" name="Front. Microbiol.">
        <title>High frequency of phylogenetically diverse reductive dehalogenase-homologous genes in deep subseafloor sedimentary metagenomes.</title>
        <authorList>
            <person name="Kawai M."/>
            <person name="Futagami T."/>
            <person name="Toyoda A."/>
            <person name="Takaki Y."/>
            <person name="Nishi S."/>
            <person name="Hori S."/>
            <person name="Arai W."/>
            <person name="Tsubouchi T."/>
            <person name="Morono Y."/>
            <person name="Uchiyama I."/>
            <person name="Ito T."/>
            <person name="Fujiyama A."/>
            <person name="Inagaki F."/>
            <person name="Takami H."/>
        </authorList>
    </citation>
    <scope>NUCLEOTIDE SEQUENCE</scope>
    <source>
        <strain evidence="1">Expedition CK06-06</strain>
    </source>
</reference>
<evidence type="ECO:0000313" key="1">
    <source>
        <dbReference type="EMBL" id="GAH46415.1"/>
    </source>
</evidence>
<comment type="caution">
    <text evidence="1">The sequence shown here is derived from an EMBL/GenBank/DDBJ whole genome shotgun (WGS) entry which is preliminary data.</text>
</comment>
<feature type="non-terminal residue" evidence="1">
    <location>
        <position position="1"/>
    </location>
</feature>
<accession>X1GNH7</accession>
<name>X1GNH7_9ZZZZ</name>
<sequence length="225" mass="26148">RDISWIKYEKHREDTERSSFNNVAQRVRGAFAGWSAPNDFIGSIPGEPNPYKLMNCCSPAGMHALYLAWDNIVTRNEEGVWINLSLNHDSQWVKINSFRPYQGKVEILIKQAPVLFIRVPDWVAKDKVKVTGISNGKRLEWVGNYLKLNGLRKRQLVCLTYPLREEERKEEIGGGEFLLHWKGDTVVEISPPGRIYPLYQRRNYLTSEAPQKRVSYHVPSKEIHW</sequence>
<dbReference type="AlphaFoldDB" id="X1GNH7"/>